<evidence type="ECO:0000313" key="1">
    <source>
        <dbReference type="EMBL" id="MDE1478336.1"/>
    </source>
</evidence>
<dbReference type="EMBL" id="JAILSO010000024">
    <property type="protein sequence ID" value="MDE1478336.1"/>
    <property type="molecule type" value="Genomic_DNA"/>
</dbReference>
<accession>A0AAJ1J8T8</accession>
<organism evidence="1 2">
    <name type="scientific">Xenorhabdus bovienii</name>
    <name type="common">Xenorhabdus nematophila subsp. bovienii</name>
    <dbReference type="NCBI Taxonomy" id="40576"/>
    <lineage>
        <taxon>Bacteria</taxon>
        <taxon>Pseudomonadati</taxon>
        <taxon>Pseudomonadota</taxon>
        <taxon>Gammaproteobacteria</taxon>
        <taxon>Enterobacterales</taxon>
        <taxon>Morganellaceae</taxon>
        <taxon>Xenorhabdus</taxon>
    </lineage>
</organism>
<comment type="caution">
    <text evidence="1">The sequence shown here is derived from an EMBL/GenBank/DDBJ whole genome shotgun (WGS) entry which is preliminary data.</text>
</comment>
<reference evidence="1" key="2">
    <citation type="journal article" date="2022" name="J. Evol. Biol.">
        <title>Pre- and post-association barriers to host switching in sympatric mutualists.</title>
        <authorList>
            <person name="Dinges Z.M."/>
            <person name="Phillips R.K."/>
            <person name="Lively C.M."/>
            <person name="Bashey F."/>
        </authorList>
    </citation>
    <scope>NUCLEOTIDE SEQUENCE</scope>
    <source>
        <strain evidence="1">MC_266_E_2016</strain>
    </source>
</reference>
<reference evidence="1" key="1">
    <citation type="submission" date="2021-08" db="EMBL/GenBank/DDBJ databases">
        <authorList>
            <person name="Papudeshi B."/>
            <person name="Bashey-Visser F."/>
        </authorList>
    </citation>
    <scope>NUCLEOTIDE SEQUENCE</scope>
    <source>
        <strain evidence="1">MC_266_E_2016</strain>
    </source>
</reference>
<evidence type="ECO:0000313" key="2">
    <source>
        <dbReference type="Proteomes" id="UP001222434"/>
    </source>
</evidence>
<dbReference type="Proteomes" id="UP001222434">
    <property type="component" value="Unassembled WGS sequence"/>
</dbReference>
<dbReference type="RefSeq" id="WP_274712345.1">
    <property type="nucleotide sequence ID" value="NZ_JAILSO010000024.1"/>
</dbReference>
<name>A0AAJ1J8T8_XENBV</name>
<protein>
    <submittedName>
        <fullName evidence="1">Uncharacterized protein</fullName>
    </submittedName>
</protein>
<sequence>MIKDWLKNRLTPEKQKSKLWCEFTDSLQTVLEKTVEPLLERISNRKSIFTMAPEDLDKRIAELGKFFIIRTEDEKSKPILLSQRLDEIHFKGTERPISSTFWREFNNLPAKWAPLWAPVDQVHFPYGTVFLPHELVETAKSRYGEFFLTSRGVIQLSLNTLYEQYGYKEQAKLFRRLTEQFDQVIAPLIPLEIVYNGFHFFFYFTITEEAELLILKQISVLIDAKFKIQDAVNKLSGSTRQLKLPNQVISAIIRPLKQTIYRFDEMPLDAWALDLHQTPPIIPMPFGTQHDTRFNIVDHQIWISTEGHYGCLVSLKGEGVKRYSFPSWAKKAFLPIPVEKIPLIEKITYCVMPEFILYDAPLKEGSDAIHLKRTTEQVSISAIPERREAVESIRFSTGLSSQISPVGFKAFTRLNMAEIRLFYTVQLYDHCDITRFESTSEQVRVSAIPEKCDTVNKMQVGAELSSNIEPVEFKAQTIHLKMDEVPLDAWALDVNVLAPPIFMGDHRLREVSGQVILETTGQRGCLVSYSDGKVSSYEFPIGAKEVQLPHDGLHSFKDIVKIIFI</sequence>
<gene>
    <name evidence="1" type="ORF">KKJ01_08830</name>
</gene>
<dbReference type="AlphaFoldDB" id="A0AAJ1J8T8"/>
<proteinExistence type="predicted"/>